<evidence type="ECO:0000256" key="9">
    <source>
        <dbReference type="ARBA" id="ARBA00023306"/>
    </source>
</evidence>
<evidence type="ECO:0000313" key="14">
    <source>
        <dbReference type="EMBL" id="OGD31041.1"/>
    </source>
</evidence>
<keyword evidence="7 11" id="KW-1133">Transmembrane helix</keyword>
<reference evidence="14 15" key="1">
    <citation type="journal article" date="2016" name="Nat. Commun.">
        <title>Thousands of microbial genomes shed light on interconnected biogeochemical processes in an aquifer system.</title>
        <authorList>
            <person name="Anantharaman K."/>
            <person name="Brown C.T."/>
            <person name="Hug L.A."/>
            <person name="Sharon I."/>
            <person name="Castelle C.J."/>
            <person name="Probst A.J."/>
            <person name="Thomas B.C."/>
            <person name="Singh A."/>
            <person name="Wilkins M.J."/>
            <person name="Karaoz U."/>
            <person name="Brodie E.L."/>
            <person name="Williams K.H."/>
            <person name="Hubbard S.S."/>
            <person name="Banfield J.F."/>
        </authorList>
    </citation>
    <scope>NUCLEOTIDE SEQUENCE [LARGE SCALE GENOMIC DNA]</scope>
</reference>
<dbReference type="Pfam" id="PF02687">
    <property type="entry name" value="FtsX"/>
    <property type="match status" value="1"/>
</dbReference>
<evidence type="ECO:0000256" key="4">
    <source>
        <dbReference type="ARBA" id="ARBA00022475"/>
    </source>
</evidence>
<feature type="transmembrane region" description="Helical" evidence="11">
    <location>
        <begin position="20"/>
        <end position="42"/>
    </location>
</feature>
<evidence type="ECO:0000259" key="13">
    <source>
        <dbReference type="Pfam" id="PF18075"/>
    </source>
</evidence>
<name>A0A1F5BKB9_9BACT</name>
<accession>A0A1F5BKB9</accession>
<dbReference type="PANTHER" id="PTHR47755">
    <property type="entry name" value="CELL DIVISION PROTEIN FTSX"/>
    <property type="match status" value="1"/>
</dbReference>
<sequence length="302" mass="33693">MLLNFQRIIKSGAVSFWRNVWLSTAAVAIMVLNLFVISSFLLGNVVADSLLNSLENKIDISVYFKQDTEEKDILSVRSELMSLGEIKDVNYVSADEALSQFKERHKGNSILLQSLEEVGDNPFEAALSVKTKQASQYEAVSLFLENGKYKNLIDGVDFRQNQAMIDKLTYIVGASRKVGGVVSLTFIFIAVLVTFNTIRLAIFSAKEEISVMRLVGASNWFIQGPFMVEGILYGLVASLVTMLIFAPVLSNIAPYLYNFTQSVDIWQYFKDNFWALAALQTAIGVSLGTLSSFIAIRRYLKV</sequence>
<evidence type="ECO:0000256" key="11">
    <source>
        <dbReference type="SAM" id="Phobius"/>
    </source>
</evidence>
<protein>
    <recommendedName>
        <fullName evidence="3 10">Cell division protein FtsX</fullName>
    </recommendedName>
</protein>
<feature type="domain" description="FtsX extracellular" evidence="13">
    <location>
        <begin position="59"/>
        <end position="141"/>
    </location>
</feature>
<feature type="transmembrane region" description="Helical" evidence="11">
    <location>
        <begin position="231"/>
        <end position="253"/>
    </location>
</feature>
<dbReference type="PIRSF" id="PIRSF003097">
    <property type="entry name" value="FtsX"/>
    <property type="match status" value="1"/>
</dbReference>
<comment type="caution">
    <text evidence="14">The sequence shown here is derived from an EMBL/GenBank/DDBJ whole genome shotgun (WGS) entry which is preliminary data.</text>
</comment>
<dbReference type="Pfam" id="PF18075">
    <property type="entry name" value="FtsX_ECD"/>
    <property type="match status" value="1"/>
</dbReference>
<evidence type="ECO:0000256" key="10">
    <source>
        <dbReference type="PIRNR" id="PIRNR003097"/>
    </source>
</evidence>
<feature type="domain" description="ABC3 transporter permease C-terminal" evidence="12">
    <location>
        <begin position="181"/>
        <end position="301"/>
    </location>
</feature>
<keyword evidence="9 10" id="KW-0131">Cell cycle</keyword>
<evidence type="ECO:0000256" key="8">
    <source>
        <dbReference type="ARBA" id="ARBA00023136"/>
    </source>
</evidence>
<dbReference type="Gene3D" id="3.30.70.3040">
    <property type="match status" value="1"/>
</dbReference>
<keyword evidence="4 10" id="KW-1003">Cell membrane</keyword>
<comment type="similarity">
    <text evidence="2 10">Belongs to the ABC-4 integral membrane protein family. FtsX subfamily.</text>
</comment>
<evidence type="ECO:0000256" key="1">
    <source>
        <dbReference type="ARBA" id="ARBA00004651"/>
    </source>
</evidence>
<keyword evidence="6 11" id="KW-0812">Transmembrane</keyword>
<dbReference type="EMBL" id="MEYN01000007">
    <property type="protein sequence ID" value="OGD31041.1"/>
    <property type="molecule type" value="Genomic_DNA"/>
</dbReference>
<dbReference type="AlphaFoldDB" id="A0A1F5BKB9"/>
<dbReference type="PANTHER" id="PTHR47755:SF1">
    <property type="entry name" value="CELL DIVISION PROTEIN FTSX"/>
    <property type="match status" value="1"/>
</dbReference>
<evidence type="ECO:0000256" key="5">
    <source>
        <dbReference type="ARBA" id="ARBA00022618"/>
    </source>
</evidence>
<dbReference type="Proteomes" id="UP000179184">
    <property type="component" value="Unassembled WGS sequence"/>
</dbReference>
<dbReference type="GO" id="GO:0051301">
    <property type="term" value="P:cell division"/>
    <property type="evidence" value="ECO:0007669"/>
    <property type="project" value="UniProtKB-KW"/>
</dbReference>
<keyword evidence="5 10" id="KW-0132">Cell division</keyword>
<comment type="subcellular location">
    <subcellularLocation>
        <location evidence="1">Cell membrane</location>
        <topology evidence="1">Multi-pass membrane protein</topology>
    </subcellularLocation>
</comment>
<proteinExistence type="inferred from homology"/>
<evidence type="ECO:0000256" key="3">
    <source>
        <dbReference type="ARBA" id="ARBA00021907"/>
    </source>
</evidence>
<dbReference type="InterPro" id="IPR004513">
    <property type="entry name" value="FtsX"/>
</dbReference>
<feature type="transmembrane region" description="Helical" evidence="11">
    <location>
        <begin position="178"/>
        <end position="202"/>
    </location>
</feature>
<keyword evidence="8 10" id="KW-0472">Membrane</keyword>
<evidence type="ECO:0000313" key="15">
    <source>
        <dbReference type="Proteomes" id="UP000179184"/>
    </source>
</evidence>
<evidence type="ECO:0000259" key="12">
    <source>
        <dbReference type="Pfam" id="PF02687"/>
    </source>
</evidence>
<dbReference type="GO" id="GO:0005886">
    <property type="term" value="C:plasma membrane"/>
    <property type="evidence" value="ECO:0007669"/>
    <property type="project" value="UniProtKB-SubCell"/>
</dbReference>
<organism evidence="14 15">
    <name type="scientific">Candidatus Azambacteria bacterium RIFCSPHIGHO2_02_46_12</name>
    <dbReference type="NCBI Taxonomy" id="1797295"/>
    <lineage>
        <taxon>Bacteria</taxon>
        <taxon>Candidatus Azamiibacteriota</taxon>
    </lineage>
</organism>
<dbReference type="InterPro" id="IPR040690">
    <property type="entry name" value="FtsX_ECD"/>
</dbReference>
<evidence type="ECO:0000256" key="2">
    <source>
        <dbReference type="ARBA" id="ARBA00007379"/>
    </source>
</evidence>
<gene>
    <name evidence="14" type="ORF">A2W60_01140</name>
</gene>
<evidence type="ECO:0000256" key="6">
    <source>
        <dbReference type="ARBA" id="ARBA00022692"/>
    </source>
</evidence>
<feature type="transmembrane region" description="Helical" evidence="11">
    <location>
        <begin position="273"/>
        <end position="296"/>
    </location>
</feature>
<evidence type="ECO:0000256" key="7">
    <source>
        <dbReference type="ARBA" id="ARBA00022989"/>
    </source>
</evidence>
<dbReference type="InterPro" id="IPR003838">
    <property type="entry name" value="ABC3_permease_C"/>
</dbReference>